<reference evidence="1 2" key="1">
    <citation type="journal article" date="2018" name="Front. Plant Sci.">
        <title>Red Clover (Trifolium pratense) and Zigzag Clover (T. medium) - A Picture of Genomic Similarities and Differences.</title>
        <authorList>
            <person name="Dluhosova J."/>
            <person name="Istvanek J."/>
            <person name="Nedelnik J."/>
            <person name="Repkova J."/>
        </authorList>
    </citation>
    <scope>NUCLEOTIDE SEQUENCE [LARGE SCALE GENOMIC DNA]</scope>
    <source>
        <strain evidence="2">cv. 10/8</strain>
        <tissue evidence="1">Leaf</tissue>
    </source>
</reference>
<feature type="non-terminal residue" evidence="1">
    <location>
        <position position="1"/>
    </location>
</feature>
<dbReference type="EMBL" id="LXQA010466276">
    <property type="protein sequence ID" value="MCI53621.1"/>
    <property type="molecule type" value="Genomic_DNA"/>
</dbReference>
<sequence length="59" mass="6573">LQAWLPEEVMLKLGAILPPRIDQRNNFGVCAGARHGDYSVAHGYNMMCNLVLTMMIRVG</sequence>
<evidence type="ECO:0000313" key="2">
    <source>
        <dbReference type="Proteomes" id="UP000265520"/>
    </source>
</evidence>
<comment type="caution">
    <text evidence="1">The sequence shown here is derived from an EMBL/GenBank/DDBJ whole genome shotgun (WGS) entry which is preliminary data.</text>
</comment>
<evidence type="ECO:0000313" key="1">
    <source>
        <dbReference type="EMBL" id="MCI53621.1"/>
    </source>
</evidence>
<dbReference type="Proteomes" id="UP000265520">
    <property type="component" value="Unassembled WGS sequence"/>
</dbReference>
<proteinExistence type="predicted"/>
<dbReference type="AlphaFoldDB" id="A0A392SXN6"/>
<keyword evidence="2" id="KW-1185">Reference proteome</keyword>
<protein>
    <submittedName>
        <fullName evidence="1">Uncharacterized protein</fullName>
    </submittedName>
</protein>
<accession>A0A392SXN6</accession>
<name>A0A392SXN6_9FABA</name>
<organism evidence="1 2">
    <name type="scientific">Trifolium medium</name>
    <dbReference type="NCBI Taxonomy" id="97028"/>
    <lineage>
        <taxon>Eukaryota</taxon>
        <taxon>Viridiplantae</taxon>
        <taxon>Streptophyta</taxon>
        <taxon>Embryophyta</taxon>
        <taxon>Tracheophyta</taxon>
        <taxon>Spermatophyta</taxon>
        <taxon>Magnoliopsida</taxon>
        <taxon>eudicotyledons</taxon>
        <taxon>Gunneridae</taxon>
        <taxon>Pentapetalae</taxon>
        <taxon>rosids</taxon>
        <taxon>fabids</taxon>
        <taxon>Fabales</taxon>
        <taxon>Fabaceae</taxon>
        <taxon>Papilionoideae</taxon>
        <taxon>50 kb inversion clade</taxon>
        <taxon>NPAAA clade</taxon>
        <taxon>Hologalegina</taxon>
        <taxon>IRL clade</taxon>
        <taxon>Trifolieae</taxon>
        <taxon>Trifolium</taxon>
    </lineage>
</organism>